<evidence type="ECO:0000256" key="10">
    <source>
        <dbReference type="SAM" id="MobiDB-lite"/>
    </source>
</evidence>
<comment type="subcellular location">
    <subcellularLocation>
        <location evidence="1">Nucleus</location>
        <location evidence="1">Nuclear pore complex</location>
    </subcellularLocation>
</comment>
<name>A0ABP0VP08_9BRYO</name>
<keyword evidence="13" id="KW-1185">Reference proteome</keyword>
<keyword evidence="7" id="KW-0811">Translocation</keyword>
<dbReference type="PANTHER" id="PTHR23138">
    <property type="entry name" value="RAN BINDING PROTEIN"/>
    <property type="match status" value="1"/>
</dbReference>
<dbReference type="PROSITE" id="PS50196">
    <property type="entry name" value="RANBD1"/>
    <property type="match status" value="1"/>
</dbReference>
<evidence type="ECO:0000256" key="2">
    <source>
        <dbReference type="ARBA" id="ARBA00022448"/>
    </source>
</evidence>
<dbReference type="InterPro" id="IPR011993">
    <property type="entry name" value="PH-like_dom_sf"/>
</dbReference>
<gene>
    <name evidence="12" type="ORF">CSSPJE1EN1_LOCUS1682</name>
</gene>
<keyword evidence="2" id="KW-0813">Transport</keyword>
<dbReference type="InterPro" id="IPR000156">
    <property type="entry name" value="Ran_bind_dom"/>
</dbReference>
<dbReference type="SMART" id="SM00160">
    <property type="entry name" value="RanBD"/>
    <property type="match status" value="1"/>
</dbReference>
<dbReference type="Gene3D" id="2.30.29.30">
    <property type="entry name" value="Pleckstrin-homology domain (PH domain)/Phosphotyrosine-binding domain (PTB)"/>
    <property type="match status" value="1"/>
</dbReference>
<keyword evidence="4" id="KW-0509">mRNA transport</keyword>
<evidence type="ECO:0000256" key="5">
    <source>
        <dbReference type="ARBA" id="ARBA00022927"/>
    </source>
</evidence>
<evidence type="ECO:0000256" key="1">
    <source>
        <dbReference type="ARBA" id="ARBA00004567"/>
    </source>
</evidence>
<dbReference type="Pfam" id="PF08911">
    <property type="entry name" value="NUP50"/>
    <property type="match status" value="1"/>
</dbReference>
<dbReference type="SUPFAM" id="SSF50729">
    <property type="entry name" value="PH domain-like"/>
    <property type="match status" value="1"/>
</dbReference>
<keyword evidence="8" id="KW-0906">Nuclear pore complex</keyword>
<evidence type="ECO:0000256" key="7">
    <source>
        <dbReference type="ARBA" id="ARBA00023010"/>
    </source>
</evidence>
<feature type="compositionally biased region" description="Polar residues" evidence="10">
    <location>
        <begin position="467"/>
        <end position="477"/>
    </location>
</feature>
<evidence type="ECO:0000256" key="8">
    <source>
        <dbReference type="ARBA" id="ARBA00023132"/>
    </source>
</evidence>
<feature type="domain" description="RanBD1" evidence="11">
    <location>
        <begin position="328"/>
        <end position="457"/>
    </location>
</feature>
<evidence type="ECO:0000259" key="11">
    <source>
        <dbReference type="PROSITE" id="PS50196"/>
    </source>
</evidence>
<evidence type="ECO:0000256" key="6">
    <source>
        <dbReference type="ARBA" id="ARBA00022990"/>
    </source>
</evidence>
<evidence type="ECO:0000313" key="12">
    <source>
        <dbReference type="EMBL" id="CAK9256204.1"/>
    </source>
</evidence>
<proteinExistence type="predicted"/>
<sequence length="511" mass="52141">MQVPVSAVDMGSSPEENTPDTGSKKRAASRQISRDDDPDVEEDVVPLQTGTFLKASDAVLANRRIVKVRRTSSVGGGGGVGAAPNPFASVRLVPPVVPAAPAVTEEEVAAPEAESVVPAPAPTSAVSETVVSETVVATEEKVDEIEIPSKEANQSTADAYVEVKEDVVPATDVPPGEEKKLGLGVGVGEEFKVVSAKTGGGENGEASGGSVVASAKPISSSSETFQQLSSAKNAFSGAFGTGFSTSTFSFGSSTQASTGFSSFGSTSWTGSGFATGLFGSTSSTTGGGGATTAFPSLTSVFGNNTNGSSTTSFQLFGSQGSAAAAAATPTPAFGNPNNTGGLGLQEVLSETGEEKEKPVFAADASLFEFIGGEWKERGRGEIRLNLPEDRDRKPRLVMRSKGNLRLLLNANLFPDMKPTKMDNRGVTFVCANSAGDAKAGLTTYALRMKDSAMAGDFLASIQIHKGQVNTEPRTPGSSPKAVDRSGGGGGGGSEQLGEEIETGVKCNTAEV</sequence>
<reference evidence="12 13" key="1">
    <citation type="submission" date="2024-02" db="EMBL/GenBank/DDBJ databases">
        <authorList>
            <consortium name="ELIXIR-Norway"/>
            <consortium name="Elixir Norway"/>
        </authorList>
    </citation>
    <scope>NUCLEOTIDE SEQUENCE [LARGE SCALE GENOMIC DNA]</scope>
</reference>
<protein>
    <recommendedName>
        <fullName evidence="11">RanBD1 domain-containing protein</fullName>
    </recommendedName>
</protein>
<accession>A0ABP0VP08</accession>
<dbReference type="EMBL" id="OZ020096">
    <property type="protein sequence ID" value="CAK9256204.1"/>
    <property type="molecule type" value="Genomic_DNA"/>
</dbReference>
<keyword evidence="5" id="KW-0653">Protein transport</keyword>
<dbReference type="InterPro" id="IPR015007">
    <property type="entry name" value="NUP2/50/61"/>
</dbReference>
<evidence type="ECO:0000256" key="4">
    <source>
        <dbReference type="ARBA" id="ARBA00022816"/>
    </source>
</evidence>
<feature type="compositionally biased region" description="Gly residues" evidence="10">
    <location>
        <begin position="485"/>
        <end position="494"/>
    </location>
</feature>
<dbReference type="Pfam" id="PF00638">
    <property type="entry name" value="Ran_BP1"/>
    <property type="match status" value="1"/>
</dbReference>
<dbReference type="Proteomes" id="UP001497444">
    <property type="component" value="Chromosome 1"/>
</dbReference>
<organism evidence="12 13">
    <name type="scientific">Sphagnum jensenii</name>
    <dbReference type="NCBI Taxonomy" id="128206"/>
    <lineage>
        <taxon>Eukaryota</taxon>
        <taxon>Viridiplantae</taxon>
        <taxon>Streptophyta</taxon>
        <taxon>Embryophyta</taxon>
        <taxon>Bryophyta</taxon>
        <taxon>Sphagnophytina</taxon>
        <taxon>Sphagnopsida</taxon>
        <taxon>Sphagnales</taxon>
        <taxon>Sphagnaceae</taxon>
        <taxon>Sphagnum</taxon>
    </lineage>
</organism>
<feature type="region of interest" description="Disordered" evidence="10">
    <location>
        <begin position="1"/>
        <end position="45"/>
    </location>
</feature>
<keyword evidence="3" id="KW-0677">Repeat</keyword>
<feature type="region of interest" description="Disordered" evidence="10">
    <location>
        <begin position="467"/>
        <end position="511"/>
    </location>
</feature>
<keyword evidence="9" id="KW-0539">Nucleus</keyword>
<evidence type="ECO:0000313" key="13">
    <source>
        <dbReference type="Proteomes" id="UP001497444"/>
    </source>
</evidence>
<dbReference type="InterPro" id="IPR045255">
    <property type="entry name" value="RanBP1-like"/>
</dbReference>
<dbReference type="PANTHER" id="PTHR23138:SF142">
    <property type="entry name" value="RAN-BINDING PROTEIN 3B-RELATED"/>
    <property type="match status" value="1"/>
</dbReference>
<evidence type="ECO:0000256" key="3">
    <source>
        <dbReference type="ARBA" id="ARBA00022737"/>
    </source>
</evidence>
<evidence type="ECO:0000256" key="9">
    <source>
        <dbReference type="ARBA" id="ARBA00023242"/>
    </source>
</evidence>
<keyword evidence="6" id="KW-0007">Acetylation</keyword>